<dbReference type="Gene3D" id="3.10.20.90">
    <property type="entry name" value="Phosphatidylinositol 3-kinase Catalytic Subunit, Chain A, domain 1"/>
    <property type="match status" value="1"/>
</dbReference>
<dbReference type="Pfam" id="PF11976">
    <property type="entry name" value="Rad60-SLD"/>
    <property type="match status" value="1"/>
</dbReference>
<evidence type="ECO:0000313" key="3">
    <source>
        <dbReference type="EMBL" id="GLC53519.1"/>
    </source>
</evidence>
<feature type="region of interest" description="Disordered" evidence="1">
    <location>
        <begin position="1"/>
        <end position="60"/>
    </location>
</feature>
<gene>
    <name evidence="3" type="primary">PLEST007015</name>
    <name evidence="3" type="ORF">PLESTB_000758500</name>
</gene>
<dbReference type="InterPro" id="IPR022617">
    <property type="entry name" value="Rad60/SUMO-like_dom"/>
</dbReference>
<organism evidence="3 4">
    <name type="scientific">Pleodorina starrii</name>
    <dbReference type="NCBI Taxonomy" id="330485"/>
    <lineage>
        <taxon>Eukaryota</taxon>
        <taxon>Viridiplantae</taxon>
        <taxon>Chlorophyta</taxon>
        <taxon>core chlorophytes</taxon>
        <taxon>Chlorophyceae</taxon>
        <taxon>CS clade</taxon>
        <taxon>Chlamydomonadales</taxon>
        <taxon>Volvocaceae</taxon>
        <taxon>Pleodorina</taxon>
    </lineage>
</organism>
<feature type="compositionally biased region" description="Low complexity" evidence="1">
    <location>
        <begin position="112"/>
        <end position="126"/>
    </location>
</feature>
<reference evidence="3 4" key="1">
    <citation type="journal article" date="2023" name="Commun. Biol.">
        <title>Reorganization of the ancestral sex-determining regions during the evolution of trioecy in Pleodorina starrii.</title>
        <authorList>
            <person name="Takahashi K."/>
            <person name="Suzuki S."/>
            <person name="Kawai-Toyooka H."/>
            <person name="Yamamoto K."/>
            <person name="Hamaji T."/>
            <person name="Ootsuki R."/>
            <person name="Yamaguchi H."/>
            <person name="Kawachi M."/>
            <person name="Higashiyama T."/>
            <person name="Nozaki H."/>
        </authorList>
    </citation>
    <scope>NUCLEOTIDE SEQUENCE [LARGE SCALE GENOMIC DNA]</scope>
    <source>
        <strain evidence="3 4">NIES-4479</strain>
    </source>
</reference>
<accession>A0A9W6F271</accession>
<keyword evidence="4" id="KW-1185">Reference proteome</keyword>
<dbReference type="AlphaFoldDB" id="A0A9W6F271"/>
<dbReference type="SUPFAM" id="SSF54236">
    <property type="entry name" value="Ubiquitin-like"/>
    <property type="match status" value="1"/>
</dbReference>
<dbReference type="EMBL" id="BRXU01000008">
    <property type="protein sequence ID" value="GLC53519.1"/>
    <property type="molecule type" value="Genomic_DNA"/>
</dbReference>
<dbReference type="InterPro" id="IPR029071">
    <property type="entry name" value="Ubiquitin-like_domsf"/>
</dbReference>
<feature type="region of interest" description="Disordered" evidence="1">
    <location>
        <begin position="72"/>
        <end position="126"/>
    </location>
</feature>
<comment type="caution">
    <text evidence="3">The sequence shown here is derived from an EMBL/GenBank/DDBJ whole genome shotgun (WGS) entry which is preliminary data.</text>
</comment>
<dbReference type="CDD" id="cd01763">
    <property type="entry name" value="Ubl_SUMO_like"/>
    <property type="match status" value="1"/>
</dbReference>
<name>A0A9W6F271_9CHLO</name>
<feature type="domain" description="Rad60/SUMO-like" evidence="2">
    <location>
        <begin position="262"/>
        <end position="332"/>
    </location>
</feature>
<feature type="region of interest" description="Disordered" evidence="1">
    <location>
        <begin position="148"/>
        <end position="167"/>
    </location>
</feature>
<feature type="compositionally biased region" description="Basic residues" evidence="1">
    <location>
        <begin position="36"/>
        <end position="54"/>
    </location>
</feature>
<proteinExistence type="predicted"/>
<feature type="compositionally biased region" description="Acidic residues" evidence="1">
    <location>
        <begin position="76"/>
        <end position="85"/>
    </location>
</feature>
<evidence type="ECO:0000259" key="2">
    <source>
        <dbReference type="Pfam" id="PF11976"/>
    </source>
</evidence>
<feature type="compositionally biased region" description="Acidic residues" evidence="1">
    <location>
        <begin position="1"/>
        <end position="13"/>
    </location>
</feature>
<sequence length="333" mass="35309">MSDLWDYDDEDQDNGGTWHVASPDYGAVGEQEETTKKRKGKPGRKAGKASKKRAVSPADNLALQPVQMPTTILLGSDDDDDDDDLVMLPSPVVAAGRGGGAGASGAVERNPDNAAPAPRPAVANLNPATQQSLAKEQEVLRALQQVTERENQLDDETDPSPLPSVSRLPHLGFSRLTGRMPMPALGTGAAGSGSGWGMSDDDDDVVLAAEVSAPTGAAAHAARGAPEPAGLDAHDAAGPTGAAGPAPVLAADRVQLKLVWGRDKEDCLKMRVVKTDPFSKMVEKFREIAKQRNLCRDINKIKFLFDGDDLAKMPDETPESLDMEDDMMIDVKL</sequence>
<evidence type="ECO:0000256" key="1">
    <source>
        <dbReference type="SAM" id="MobiDB-lite"/>
    </source>
</evidence>
<dbReference type="Proteomes" id="UP001165080">
    <property type="component" value="Unassembled WGS sequence"/>
</dbReference>
<protein>
    <recommendedName>
        <fullName evidence="2">Rad60/SUMO-like domain-containing protein</fullName>
    </recommendedName>
</protein>
<evidence type="ECO:0000313" key="4">
    <source>
        <dbReference type="Proteomes" id="UP001165080"/>
    </source>
</evidence>